<keyword evidence="2" id="KW-0378">Hydrolase</keyword>
<dbReference type="AlphaFoldDB" id="A0A9D2RS75"/>
<evidence type="ECO:0000313" key="3">
    <source>
        <dbReference type="Proteomes" id="UP000823824"/>
    </source>
</evidence>
<name>A0A9D2RS75_9FIRM</name>
<evidence type="ECO:0000256" key="1">
    <source>
        <dbReference type="SAM" id="MobiDB-lite"/>
    </source>
</evidence>
<accession>A0A9D2RS75</accession>
<dbReference type="SUPFAM" id="SSF52540">
    <property type="entry name" value="P-loop containing nucleoside triphosphate hydrolases"/>
    <property type="match status" value="1"/>
</dbReference>
<dbReference type="InterPro" id="IPR027417">
    <property type="entry name" value="P-loop_NTPase"/>
</dbReference>
<dbReference type="GO" id="GO:0004386">
    <property type="term" value="F:helicase activity"/>
    <property type="evidence" value="ECO:0007669"/>
    <property type="project" value="UniProtKB-KW"/>
</dbReference>
<protein>
    <submittedName>
        <fullName evidence="2">Helicase RepA family protein</fullName>
    </submittedName>
</protein>
<dbReference type="Pfam" id="PF13481">
    <property type="entry name" value="AAA_25"/>
    <property type="match status" value="1"/>
</dbReference>
<gene>
    <name evidence="2" type="ORF">H9787_03550</name>
</gene>
<reference evidence="2" key="1">
    <citation type="journal article" date="2021" name="PeerJ">
        <title>Extensive microbial diversity within the chicken gut microbiome revealed by metagenomics and culture.</title>
        <authorList>
            <person name="Gilroy R."/>
            <person name="Ravi A."/>
            <person name="Getino M."/>
            <person name="Pursley I."/>
            <person name="Horton D.L."/>
            <person name="Alikhan N.F."/>
            <person name="Baker D."/>
            <person name="Gharbi K."/>
            <person name="Hall N."/>
            <person name="Watson M."/>
            <person name="Adriaenssens E.M."/>
            <person name="Foster-Nyarko E."/>
            <person name="Jarju S."/>
            <person name="Secka A."/>
            <person name="Antonio M."/>
            <person name="Oren A."/>
            <person name="Chaudhuri R.R."/>
            <person name="La Ragione R."/>
            <person name="Hildebrand F."/>
            <person name="Pallen M.J."/>
        </authorList>
    </citation>
    <scope>NUCLEOTIDE SEQUENCE</scope>
    <source>
        <strain evidence="2">ChiBcec18-1249</strain>
    </source>
</reference>
<dbReference type="Gene3D" id="3.40.50.300">
    <property type="entry name" value="P-loop containing nucleotide triphosphate hydrolases"/>
    <property type="match status" value="1"/>
</dbReference>
<dbReference type="Proteomes" id="UP000823824">
    <property type="component" value="Unassembled WGS sequence"/>
</dbReference>
<dbReference type="EMBL" id="DWZJ01000028">
    <property type="protein sequence ID" value="HJB12772.1"/>
    <property type="molecule type" value="Genomic_DNA"/>
</dbReference>
<evidence type="ECO:0000313" key="2">
    <source>
        <dbReference type="EMBL" id="HJB12772.1"/>
    </source>
</evidence>
<comment type="caution">
    <text evidence="2">The sequence shown here is derived from an EMBL/GenBank/DDBJ whole genome shotgun (WGS) entry which is preliminary data.</text>
</comment>
<reference evidence="2" key="2">
    <citation type="submission" date="2021-04" db="EMBL/GenBank/DDBJ databases">
        <authorList>
            <person name="Gilroy R."/>
        </authorList>
    </citation>
    <scope>NUCLEOTIDE SEQUENCE</scope>
    <source>
        <strain evidence="2">ChiBcec18-1249</strain>
    </source>
</reference>
<sequence length="351" mass="39115">MNKTEPIDAETLLATPLPPVRWLIPKLLPAGLSLLAGASKAGKSWLCLWLCLQLAQGSEIWNRPTRPQTVLYLCLEDTLARIQTRLFRLAGDVVPSRLYCQTQCGCIGEGLELQIEKFLFRHPETGLVVIDTLQKIRPAETNTSAYAGDYQDMSTLKALADSHNIGILLVHHLRKQGAADPFQQISGSNGLMGAADTILLLQRQRMSNTAKLLVTSRDMDSRTLHLQSEGCIWQLLEEETQEEQTEKTVPPYLRQIADFLKKQHSWQGTATELLTAAGIQGVQPNQFTRKLVEHYYAVFAPRGIRYESRRTANMRQMIFVCDDCDGYDDDPATPFADAGIPETSSSLSSPS</sequence>
<keyword evidence="2" id="KW-0547">Nucleotide-binding</keyword>
<organism evidence="2 3">
    <name type="scientific">Candidatus Oscillibacter excrementigallinarum</name>
    <dbReference type="NCBI Taxonomy" id="2838716"/>
    <lineage>
        <taxon>Bacteria</taxon>
        <taxon>Bacillati</taxon>
        <taxon>Bacillota</taxon>
        <taxon>Clostridia</taxon>
        <taxon>Eubacteriales</taxon>
        <taxon>Oscillospiraceae</taxon>
        <taxon>Oscillibacter</taxon>
    </lineage>
</organism>
<feature type="region of interest" description="Disordered" evidence="1">
    <location>
        <begin position="331"/>
        <end position="351"/>
    </location>
</feature>
<keyword evidence="2" id="KW-0067">ATP-binding</keyword>
<keyword evidence="2" id="KW-0347">Helicase</keyword>
<proteinExistence type="predicted"/>